<accession>A0A1S7PT60</accession>
<gene>
    <name evidence="5" type="ORF">AGR4C_Cc40009</name>
</gene>
<dbReference type="PANTHER" id="PTHR45753:SF3">
    <property type="entry name" value="ORNITHINE TRANSCARBAMYLASE, MITOCHONDRIAL"/>
    <property type="match status" value="1"/>
</dbReference>
<evidence type="ECO:0000259" key="4">
    <source>
        <dbReference type="Pfam" id="PF02729"/>
    </source>
</evidence>
<feature type="domain" description="Aspartate/ornithine carbamoyltransferase Asp/Orn-binding" evidence="3">
    <location>
        <begin position="163"/>
        <end position="298"/>
    </location>
</feature>
<organism evidence="5 6">
    <name type="scientific">Agrobacterium tumefaciens str. Kerr 14</name>
    <dbReference type="NCBI Taxonomy" id="1183424"/>
    <lineage>
        <taxon>Bacteria</taxon>
        <taxon>Pseudomonadati</taxon>
        <taxon>Pseudomonadota</taxon>
        <taxon>Alphaproteobacteria</taxon>
        <taxon>Hyphomicrobiales</taxon>
        <taxon>Rhizobiaceae</taxon>
        <taxon>Rhizobium/Agrobacterium group</taxon>
        <taxon>Agrobacterium</taxon>
        <taxon>Agrobacterium tumefaciens complex</taxon>
    </lineage>
</organism>
<protein>
    <submittedName>
        <fullName evidence="5">Putative Aspartate/ornithine carbamoyltransferase family protein</fullName>
        <ecNumber evidence="5">2.1.3.-</ecNumber>
    </submittedName>
</protein>
<proteinExistence type="predicted"/>
<dbReference type="InterPro" id="IPR006131">
    <property type="entry name" value="Asp_carbamoyltransf_Asp/Orn-bd"/>
</dbReference>
<dbReference type="Proteomes" id="UP000191897">
    <property type="component" value="Unassembled WGS sequence"/>
</dbReference>
<evidence type="ECO:0000259" key="3">
    <source>
        <dbReference type="Pfam" id="PF00185"/>
    </source>
</evidence>
<dbReference type="SUPFAM" id="SSF53671">
    <property type="entry name" value="Aspartate/ornithine carbamoyltransferase"/>
    <property type="match status" value="1"/>
</dbReference>
<name>A0A1S7PT60_AGRTU</name>
<evidence type="ECO:0000313" key="5">
    <source>
        <dbReference type="EMBL" id="CUX26051.1"/>
    </source>
</evidence>
<evidence type="ECO:0000256" key="2">
    <source>
        <dbReference type="ARBA" id="ARBA00022679"/>
    </source>
</evidence>
<sequence length="301" mass="33148">MQRWSNIVLEAHMPLQPGKDFLEFHDLPADAVFSIIDRACALAEDWSKATMPQTLKGKRIGLIVDDTGWRNTAAFDLGIQAMGGICVTVPISFNGREDIADLAGYLDNWFDLLIVRTKELSTLRALAAEMRAPVINARTKSNHPCETLGDLAYVKSVRGRIDGLKIVGVAPDANILRSWVEASISLPIQVTQVYPDQWHVTDAALINPNFRVSTEMAELLDADVVITDSWPAGADFHLTDYRVSASLLDRMRPDAIFLPCPPVARGEEVTTDAMVHPACQSRAAKAFLLHAQNALMEFLLA</sequence>
<keyword evidence="2 5" id="KW-0808">Transferase</keyword>
<evidence type="ECO:0000313" key="6">
    <source>
        <dbReference type="Proteomes" id="UP000191897"/>
    </source>
</evidence>
<dbReference type="PANTHER" id="PTHR45753">
    <property type="entry name" value="ORNITHINE CARBAMOYLTRANSFERASE, MITOCHONDRIAL"/>
    <property type="match status" value="1"/>
</dbReference>
<dbReference type="GO" id="GO:0042450">
    <property type="term" value="P:L-arginine biosynthetic process via ornithine"/>
    <property type="evidence" value="ECO:0007669"/>
    <property type="project" value="TreeGrafter"/>
</dbReference>
<dbReference type="EMBL" id="FBWC01000013">
    <property type="protein sequence ID" value="CUX26051.1"/>
    <property type="molecule type" value="Genomic_DNA"/>
</dbReference>
<dbReference type="GO" id="GO:0016597">
    <property type="term" value="F:amino acid binding"/>
    <property type="evidence" value="ECO:0007669"/>
    <property type="project" value="InterPro"/>
</dbReference>
<reference evidence="5 6" key="1">
    <citation type="submission" date="2016-01" db="EMBL/GenBank/DDBJ databases">
        <authorList>
            <person name="Oliw E.H."/>
        </authorList>
    </citation>
    <scope>NUCLEOTIDE SEQUENCE [LARGE SCALE GENOMIC DNA]</scope>
    <source>
        <strain evidence="5 6">Kerr 14</strain>
    </source>
</reference>
<feature type="domain" description="Aspartate/ornithine carbamoyltransferase carbamoyl-P binding" evidence="4">
    <location>
        <begin position="19"/>
        <end position="154"/>
    </location>
</feature>
<dbReference type="GO" id="GO:0004585">
    <property type="term" value="F:ornithine carbamoyltransferase activity"/>
    <property type="evidence" value="ECO:0007669"/>
    <property type="project" value="TreeGrafter"/>
</dbReference>
<dbReference type="Pfam" id="PF02729">
    <property type="entry name" value="OTCace_N"/>
    <property type="match status" value="1"/>
</dbReference>
<dbReference type="GO" id="GO:0019240">
    <property type="term" value="P:citrulline biosynthetic process"/>
    <property type="evidence" value="ECO:0007669"/>
    <property type="project" value="TreeGrafter"/>
</dbReference>
<dbReference type="EC" id="2.1.3.-" evidence="5"/>
<dbReference type="AlphaFoldDB" id="A0A1S7PT60"/>
<dbReference type="Gene3D" id="3.40.50.1370">
    <property type="entry name" value="Aspartate/ornithine carbamoyltransferase"/>
    <property type="match status" value="2"/>
</dbReference>
<comment type="function">
    <text evidence="1">Reversibly catalyzes the transfer of the carbamoyl group from carbamoyl phosphate (CP) to the N(epsilon) atom of ornithine (ORN) to produce L-citrulline.</text>
</comment>
<dbReference type="InterPro" id="IPR006132">
    <property type="entry name" value="Asp/Orn_carbamoyltranf_P-bd"/>
</dbReference>
<dbReference type="Pfam" id="PF00185">
    <property type="entry name" value="OTCace"/>
    <property type="match status" value="1"/>
</dbReference>
<dbReference type="InterPro" id="IPR036901">
    <property type="entry name" value="Asp/Orn_carbamoylTrfase_sf"/>
</dbReference>
<evidence type="ECO:0000256" key="1">
    <source>
        <dbReference type="ARBA" id="ARBA00003822"/>
    </source>
</evidence>